<dbReference type="Proteomes" id="UP000007797">
    <property type="component" value="Unassembled WGS sequence"/>
</dbReference>
<protein>
    <recommendedName>
        <fullName evidence="5">Pentatricopeptide repeat-containing protein</fullName>
    </recommendedName>
</protein>
<name>F4QDJ7_CACFS</name>
<evidence type="ECO:0000256" key="2">
    <source>
        <dbReference type="SAM" id="MobiDB-lite"/>
    </source>
</evidence>
<evidence type="ECO:0000313" key="3">
    <source>
        <dbReference type="EMBL" id="EGG13794.1"/>
    </source>
</evidence>
<dbReference type="InterPro" id="IPR011990">
    <property type="entry name" value="TPR-like_helical_dom_sf"/>
</dbReference>
<sequence>MLISGSSISNSRHVCNVLKYYLSAELLVPTSTTPPTTQKSASYYDTTTSSKYYQHHQQYTCTYNKYNINYNNNNNYTLLQPTHLNHHGGVLKYYCTVVKQQQQQDPIISKKVSPIRPISHTIYNDPVESIYDAMTKEEFEKHLSAKFMMSGFQPKLLLSTIQSDTMYQSPTILYMVWQWCDKLHSYKTIDIFNYILTFLRKNTIGKSGLFQEMANVLLREKYAPIVKIDTINIILGYYNDIEDHASVHRIVFMLTNYRKRLGFDNDTYIEFIRLWENDRTKLEQLRLKIENRPVQRSDVLNAHLIRAIILNGDYKAGMRIFGRLEDPPNAVVFDAILVSLASINQFDLFERYWKKMEEMGVEPLPQTIAVSIMKHGQFLGSDQFNQFYNLIQERYTHLVVHPEVLASFIHTLAYESHSYDYIEMFLNRLQEMDLCTPELCCNTLSIVVTYGYASVVEKCCNDIYNRIFKFAFDENLKKYINQHQQLQFDQPTIYNNNNNNQQQQNNSQNNQDPNIYSNRLNNNQNQNNIAMEIEPKVPIMVFERLIWASISLNNLDMVRKWWTAMMHQIWPLAIKPPKVIYSNLMRYYLTRGTKRELDTLIRTLLIFDMGVSLDQAMGQDQIPNTKKLIATGNEPYEQIADTIVYFEIYAEEQHRWGTQLCTSYVTQLEQLKTKHAIRQAYNRIIHNYLLIGRLEDAERWFSKLEQNHTPTASPYLWFIVYHTFRRQGRLAAEWEKKLKRSGAYNEGTSEVQRNKVYDYYRKHCNFSLSKPMTTALHSTPYFI</sequence>
<dbReference type="RefSeq" id="XP_004350502.1">
    <property type="nucleotide sequence ID" value="XM_004350451.1"/>
</dbReference>
<dbReference type="Gene3D" id="1.25.40.10">
    <property type="entry name" value="Tetratricopeptide repeat domain"/>
    <property type="match status" value="1"/>
</dbReference>
<dbReference type="PROSITE" id="PS51375">
    <property type="entry name" value="PPR"/>
    <property type="match status" value="1"/>
</dbReference>
<feature type="region of interest" description="Disordered" evidence="2">
    <location>
        <begin position="492"/>
        <end position="521"/>
    </location>
</feature>
<dbReference type="EMBL" id="GL883029">
    <property type="protein sequence ID" value="EGG13794.1"/>
    <property type="molecule type" value="Genomic_DNA"/>
</dbReference>
<dbReference type="AlphaFoldDB" id="F4QDJ7"/>
<proteinExistence type="predicted"/>
<dbReference type="PANTHER" id="PTHR20916">
    <property type="entry name" value="CYSTEINE AND GLYCINE-RICH PROTEIN 2 BINDING PROTEIN"/>
    <property type="match status" value="1"/>
</dbReference>
<evidence type="ECO:0000313" key="4">
    <source>
        <dbReference type="Proteomes" id="UP000007797"/>
    </source>
</evidence>
<feature type="repeat" description="PPR" evidence="1">
    <location>
        <begin position="329"/>
        <end position="363"/>
    </location>
</feature>
<keyword evidence="4" id="KW-1185">Reference proteome</keyword>
<reference evidence="4" key="1">
    <citation type="journal article" date="2011" name="Genome Res.">
        <title>Phylogeny-wide analysis of social amoeba genomes highlights ancient origins for complex intercellular communication.</title>
        <authorList>
            <person name="Heidel A.J."/>
            <person name="Lawal H.M."/>
            <person name="Felder M."/>
            <person name="Schilde C."/>
            <person name="Helps N.R."/>
            <person name="Tunggal B."/>
            <person name="Rivero F."/>
            <person name="John U."/>
            <person name="Schleicher M."/>
            <person name="Eichinger L."/>
            <person name="Platzer M."/>
            <person name="Noegel A.A."/>
            <person name="Schaap P."/>
            <person name="Gloeckner G."/>
        </authorList>
    </citation>
    <scope>NUCLEOTIDE SEQUENCE [LARGE SCALE GENOMIC DNA]</scope>
    <source>
        <strain evidence="4">SH3</strain>
    </source>
</reference>
<accession>F4QDJ7</accession>
<evidence type="ECO:0008006" key="5">
    <source>
        <dbReference type="Google" id="ProtNLM"/>
    </source>
</evidence>
<feature type="compositionally biased region" description="Low complexity" evidence="2">
    <location>
        <begin position="495"/>
        <end position="511"/>
    </location>
</feature>
<gene>
    <name evidence="3" type="ORF">DFA_11555</name>
</gene>
<evidence type="ECO:0000256" key="1">
    <source>
        <dbReference type="PROSITE-ProRule" id="PRU00708"/>
    </source>
</evidence>
<organism evidence="3 4">
    <name type="scientific">Cavenderia fasciculata</name>
    <name type="common">Slime mold</name>
    <name type="synonym">Dictyostelium fasciculatum</name>
    <dbReference type="NCBI Taxonomy" id="261658"/>
    <lineage>
        <taxon>Eukaryota</taxon>
        <taxon>Amoebozoa</taxon>
        <taxon>Evosea</taxon>
        <taxon>Eumycetozoa</taxon>
        <taxon>Dictyostelia</taxon>
        <taxon>Acytosteliales</taxon>
        <taxon>Cavenderiaceae</taxon>
        <taxon>Cavenderia</taxon>
    </lineage>
</organism>
<dbReference type="GeneID" id="14865309"/>
<dbReference type="KEGG" id="dfa:DFA_11555"/>
<dbReference type="InterPro" id="IPR002885">
    <property type="entry name" value="PPR_rpt"/>
</dbReference>
<dbReference type="PANTHER" id="PTHR20916:SF18">
    <property type="entry name" value="IPT_TIG DOMAIN-CONTAINING PROTEIN"/>
    <property type="match status" value="1"/>
</dbReference>